<accession>A0A6L5QHU8</accession>
<protein>
    <submittedName>
        <fullName evidence="1">Uncharacterized protein</fullName>
    </submittedName>
</protein>
<comment type="caution">
    <text evidence="1">The sequence shown here is derived from an EMBL/GenBank/DDBJ whole genome shotgun (WGS) entry which is preliminary data.</text>
</comment>
<keyword evidence="2" id="KW-1185">Reference proteome</keyword>
<gene>
    <name evidence="1" type="ORF">GJ697_13550</name>
</gene>
<dbReference type="Proteomes" id="UP000481037">
    <property type="component" value="Unassembled WGS sequence"/>
</dbReference>
<dbReference type="AlphaFoldDB" id="A0A6L5QHU8"/>
<evidence type="ECO:0000313" key="2">
    <source>
        <dbReference type="Proteomes" id="UP000481037"/>
    </source>
</evidence>
<name>A0A6L5QHU8_9BURK</name>
<reference evidence="1 2" key="1">
    <citation type="submission" date="2019-11" db="EMBL/GenBank/DDBJ databases">
        <title>Novel species isolated from a subtropical stream in China.</title>
        <authorList>
            <person name="Lu H."/>
        </authorList>
    </citation>
    <scope>NUCLEOTIDE SEQUENCE [LARGE SCALE GENOMIC DNA]</scope>
    <source>
        <strain evidence="1 2">FT25W</strain>
    </source>
</reference>
<proteinExistence type="predicted"/>
<organism evidence="1 2">
    <name type="scientific">Duganella alba</name>
    <dbReference type="NCBI Taxonomy" id="2666081"/>
    <lineage>
        <taxon>Bacteria</taxon>
        <taxon>Pseudomonadati</taxon>
        <taxon>Pseudomonadota</taxon>
        <taxon>Betaproteobacteria</taxon>
        <taxon>Burkholderiales</taxon>
        <taxon>Oxalobacteraceae</taxon>
        <taxon>Telluria group</taxon>
        <taxon>Duganella</taxon>
    </lineage>
</organism>
<dbReference type="EMBL" id="WKJM01000010">
    <property type="protein sequence ID" value="MRX08862.1"/>
    <property type="molecule type" value="Genomic_DNA"/>
</dbReference>
<evidence type="ECO:0000313" key="1">
    <source>
        <dbReference type="EMBL" id="MRX08862.1"/>
    </source>
</evidence>
<dbReference type="RefSeq" id="WP_154368418.1">
    <property type="nucleotide sequence ID" value="NZ_WKJM01000010.1"/>
</dbReference>
<sequence>MNEIVSISYLLKQQNAVDAIAERVREIVLANNKHPNDSIGKHVNFMPAPDGSSDFQATLHRRTIRFKLVHALIPDGSGQELIGQYEWYFVDGEGDQTLVGEGIQLHDSRFVLSPAGTFNEVYAGMQPSEEMAVFSVFARAAVTAIQKSLKVVQKHSNQG</sequence>